<organism evidence="1 2">
    <name type="scientific">Deinococcus cellulosilyticus (strain DSM 18568 / NBRC 106333 / KACC 11606 / 5516J-15)</name>
    <dbReference type="NCBI Taxonomy" id="1223518"/>
    <lineage>
        <taxon>Bacteria</taxon>
        <taxon>Thermotogati</taxon>
        <taxon>Deinococcota</taxon>
        <taxon>Deinococci</taxon>
        <taxon>Deinococcales</taxon>
        <taxon>Deinococcaceae</taxon>
        <taxon>Deinococcus</taxon>
    </lineage>
</organism>
<evidence type="ECO:0000313" key="1">
    <source>
        <dbReference type="EMBL" id="GEM48552.1"/>
    </source>
</evidence>
<accession>A0A511N6R2</accession>
<dbReference type="Proteomes" id="UP000321306">
    <property type="component" value="Unassembled WGS sequence"/>
</dbReference>
<dbReference type="AlphaFoldDB" id="A0A511N6R2"/>
<dbReference type="EMBL" id="BJXB01000022">
    <property type="protein sequence ID" value="GEM48552.1"/>
    <property type="molecule type" value="Genomic_DNA"/>
</dbReference>
<protein>
    <submittedName>
        <fullName evidence="1">Uncharacterized protein</fullName>
    </submittedName>
</protein>
<name>A0A511N6R2_DEIC1</name>
<evidence type="ECO:0000313" key="2">
    <source>
        <dbReference type="Proteomes" id="UP000321306"/>
    </source>
</evidence>
<sequence>MTTIATVFFQKDSEIDLQELVKRLQASAFFENCPITLQDQQIRVQLPATVLGVYHATDKYVSEEAPEIAEWFKDKLTQTEYDLVFHSNHRVEIAIEEEMVMDCFNEWLVCSEIVSELAPSVALQVNMGEVLWTPSMFQEDAMSENQSLNEAFSFKCPACGEEVEVPDPTKKRVECPGCGVTWNLDDLMGWFTEEE</sequence>
<keyword evidence="2" id="KW-1185">Reference proteome</keyword>
<reference evidence="1 2" key="1">
    <citation type="submission" date="2019-07" db="EMBL/GenBank/DDBJ databases">
        <title>Whole genome shotgun sequence of Deinococcus cellulosilyticus NBRC 106333.</title>
        <authorList>
            <person name="Hosoyama A."/>
            <person name="Uohara A."/>
            <person name="Ohji S."/>
            <person name="Ichikawa N."/>
        </authorList>
    </citation>
    <scope>NUCLEOTIDE SEQUENCE [LARGE SCALE GENOMIC DNA]</scope>
    <source>
        <strain evidence="1 2">NBRC 106333</strain>
    </source>
</reference>
<dbReference type="Gene3D" id="2.20.28.30">
    <property type="entry name" value="RNA polymerase ii, chain L"/>
    <property type="match status" value="1"/>
</dbReference>
<comment type="caution">
    <text evidence="1">The sequence shown here is derived from an EMBL/GenBank/DDBJ whole genome shotgun (WGS) entry which is preliminary data.</text>
</comment>
<gene>
    <name evidence="1" type="ORF">DC3_41870</name>
</gene>
<proteinExistence type="predicted"/>